<reference evidence="3" key="1">
    <citation type="submission" date="2023-03" db="EMBL/GenBank/DDBJ databases">
        <title>Massive genome expansion in bonnet fungi (Mycena s.s.) driven by repeated elements and novel gene families across ecological guilds.</title>
        <authorList>
            <consortium name="Lawrence Berkeley National Laboratory"/>
            <person name="Harder C.B."/>
            <person name="Miyauchi S."/>
            <person name="Viragh M."/>
            <person name="Kuo A."/>
            <person name="Thoen E."/>
            <person name="Andreopoulos B."/>
            <person name="Lu D."/>
            <person name="Skrede I."/>
            <person name="Drula E."/>
            <person name="Henrissat B."/>
            <person name="Morin E."/>
            <person name="Kohler A."/>
            <person name="Barry K."/>
            <person name="LaButti K."/>
            <person name="Morin E."/>
            <person name="Salamov A."/>
            <person name="Lipzen A."/>
            <person name="Mereny Z."/>
            <person name="Hegedus B."/>
            <person name="Baldrian P."/>
            <person name="Stursova M."/>
            <person name="Weitz H."/>
            <person name="Taylor A."/>
            <person name="Grigoriev I.V."/>
            <person name="Nagy L.G."/>
            <person name="Martin F."/>
            <person name="Kauserud H."/>
        </authorList>
    </citation>
    <scope>NUCLEOTIDE SEQUENCE</scope>
    <source>
        <strain evidence="3">CBHHK200</strain>
    </source>
</reference>
<evidence type="ECO:0000259" key="2">
    <source>
        <dbReference type="Pfam" id="PF25574"/>
    </source>
</evidence>
<evidence type="ECO:0000256" key="1">
    <source>
        <dbReference type="ARBA" id="ARBA00022737"/>
    </source>
</evidence>
<protein>
    <recommendedName>
        <fullName evidence="2">Importin subunit beta-1/Transportin-1-like TPR repeats domain-containing protein</fullName>
    </recommendedName>
</protein>
<dbReference type="AlphaFoldDB" id="A0AAD6SYB4"/>
<proteinExistence type="predicted"/>
<dbReference type="Proteomes" id="UP001218188">
    <property type="component" value="Unassembled WGS sequence"/>
</dbReference>
<dbReference type="Pfam" id="PF25574">
    <property type="entry name" value="TPR_IMB1"/>
    <property type="match status" value="1"/>
</dbReference>
<keyword evidence="1" id="KW-0677">Repeat</keyword>
<name>A0AAD6SYB4_9AGAR</name>
<organism evidence="3 4">
    <name type="scientific">Mycena alexandri</name>
    <dbReference type="NCBI Taxonomy" id="1745969"/>
    <lineage>
        <taxon>Eukaryota</taxon>
        <taxon>Fungi</taxon>
        <taxon>Dikarya</taxon>
        <taxon>Basidiomycota</taxon>
        <taxon>Agaricomycotina</taxon>
        <taxon>Agaricomycetes</taxon>
        <taxon>Agaricomycetidae</taxon>
        <taxon>Agaricales</taxon>
        <taxon>Marasmiineae</taxon>
        <taxon>Mycenaceae</taxon>
        <taxon>Mycena</taxon>
    </lineage>
</organism>
<dbReference type="Gene3D" id="1.25.10.10">
    <property type="entry name" value="Leucine-rich Repeat Variant"/>
    <property type="match status" value="1"/>
</dbReference>
<dbReference type="InterPro" id="IPR058584">
    <property type="entry name" value="IMB1_TNPO1-like_TPR"/>
</dbReference>
<accession>A0AAD6SYB4</accession>
<dbReference type="InterPro" id="IPR011989">
    <property type="entry name" value="ARM-like"/>
</dbReference>
<gene>
    <name evidence="3" type="ORF">C8F04DRAFT_1000987</name>
</gene>
<evidence type="ECO:0000313" key="3">
    <source>
        <dbReference type="EMBL" id="KAJ7035306.1"/>
    </source>
</evidence>
<evidence type="ECO:0000313" key="4">
    <source>
        <dbReference type="Proteomes" id="UP001218188"/>
    </source>
</evidence>
<keyword evidence="4" id="KW-1185">Reference proteome</keyword>
<comment type="caution">
    <text evidence="3">The sequence shown here is derived from an EMBL/GenBank/DDBJ whole genome shotgun (WGS) entry which is preliminary data.</text>
</comment>
<sequence length="187" mass="20382">MFKYISNIYFLSGRFGIVGHNEGAPPHTVRRTERGERAHSGVASVVVQPPDHRTGVWQCLAGASGPIQPRLSTSPASSNLLFPAVTPSIEAHIKSTDWHRRETAIMTFSSILEGLIPSAGNKPNFRTMAYEATSAYLCGATVHAVVQNTVVAVLTRMEQVLNMQNQIPGIEHNNRNGCCRPTSTVFL</sequence>
<feature type="domain" description="Importin subunit beta-1/Transportin-1-like TPR repeats" evidence="2">
    <location>
        <begin position="118"/>
        <end position="174"/>
    </location>
</feature>
<dbReference type="EMBL" id="JARJCM010000051">
    <property type="protein sequence ID" value="KAJ7035306.1"/>
    <property type="molecule type" value="Genomic_DNA"/>
</dbReference>